<dbReference type="PANTHER" id="PTHR14477:SF1">
    <property type="entry name" value="CUB DOMAIN-CONTAINING PROTEIN 1"/>
    <property type="match status" value="1"/>
</dbReference>
<dbReference type="Pfam" id="PF23668">
    <property type="entry name" value="CUB_CDCP1_2"/>
    <property type="match status" value="2"/>
</dbReference>
<name>A0A8C7P9F9_ONCMY</name>
<dbReference type="InterPro" id="IPR056266">
    <property type="entry name" value="CDCP1_CUB_3rd_6th"/>
</dbReference>
<keyword evidence="1" id="KW-1133">Transmembrane helix</keyword>
<evidence type="ECO:0000313" key="5">
    <source>
        <dbReference type="Ensembl" id="ENSOMYP00000019491.2"/>
    </source>
</evidence>
<feature type="domain" description="CDCP1 second and fifth CUB" evidence="4">
    <location>
        <begin position="69"/>
        <end position="171"/>
    </location>
</feature>
<sequence length="786" mass="87309">MISVTPEPDTIVTISRNTKAKECSVCVGEGPTCNPKELVLRAARNTSVKFTCPQPQDVFSVEINREIGKMPQTHFPDFNRTFTWDLKVPPGLSFQLDFPSPGMRQIPPSETCPDEHTYTIITYQRTGLATIGIFCLGGSITRIQVLYKGRESLQVPRDRKLEPLDFKVTVGPEIKMLAVVKVNLPRGVSDTDFLSANYPRGFPDDDLMRWDFTVPGMHNYTVNFLNHTESLCQKKELMVMYHKARGKVGIQKTLADPQPTHRQGSFTMTLFNCETDRTKPGLSLKFRVSVMRSGHPGNKLGSDPYCEMRKDSVLQEKITVLSGTKARLSFLDCPSEDLRLTAVKTIGCRSLDSCSVTGTLLTVPKMPTCLPTLLQSFTWHLIIPVYGTVDLLSPTGNLRQSLPGQECNGSVSLHIAEGDGSSIGYFCSEGIIHKIQVHSNVSITATAKDLSLIQGPFLNVSFSKKISDSIIYTVQPGMGSPALLATPNWPSGMKPYSTVSWIINLPGHLQADLLLTNISQPKCGKGHTFIKVQTLGSPEELLSRREDKEAEDKLMVPESFYLNMSNCMPENGHFSVLSKVTLQKTKLLLSGILGAVGAVLLLMLIVLTVFLVFRKKKRAMVNEASICMGKGNIFIPGDHVFPKTRSDSESHVYASIEDTMVYSHLLREPSYVGAIQDHFQGQPVDTYRTFMALQDGVPEITETAADHEPEMDEYRPFLDPSETFIPSRPRTPIDRQDSMGFMDRRMVDNELYTFKSTGDINMIRLSGANQILDPGTFIDSKGEESI</sequence>
<dbReference type="InterPro" id="IPR056269">
    <property type="entry name" value="CUB_CDCP1_2nd_5th"/>
</dbReference>
<evidence type="ECO:0000256" key="1">
    <source>
        <dbReference type="SAM" id="Phobius"/>
    </source>
</evidence>
<feature type="domain" description="CDCP1 third and sixth CUB" evidence="2">
    <location>
        <begin position="181"/>
        <end position="284"/>
    </location>
</feature>
<accession>A0A8C7P9F9</accession>
<dbReference type="GeneTree" id="ENSGT00390000010209"/>
<protein>
    <submittedName>
        <fullName evidence="5">CUB domain containing protein 1</fullName>
    </submittedName>
</protein>
<proteinExistence type="predicted"/>
<reference evidence="5" key="3">
    <citation type="submission" date="2025-09" db="UniProtKB">
        <authorList>
            <consortium name="Ensembl"/>
        </authorList>
    </citation>
    <scope>IDENTIFICATION</scope>
</reference>
<dbReference type="AlphaFoldDB" id="A0A8C7P9F9"/>
<keyword evidence="1" id="KW-0812">Transmembrane</keyword>
<dbReference type="Pfam" id="PF23665">
    <property type="entry name" value="CDCP1_CUB_6"/>
    <property type="match status" value="2"/>
</dbReference>
<reference evidence="5" key="2">
    <citation type="submission" date="2025-08" db="UniProtKB">
        <authorList>
            <consortium name="Ensembl"/>
        </authorList>
    </citation>
    <scope>IDENTIFICATION</scope>
</reference>
<gene>
    <name evidence="5" type="primary">CDCP1</name>
</gene>
<dbReference type="Pfam" id="PF23667">
    <property type="entry name" value="CUB_CDCP1_1"/>
    <property type="match status" value="1"/>
</dbReference>
<reference evidence="5" key="1">
    <citation type="submission" date="2020-07" db="EMBL/GenBank/DDBJ databases">
        <title>A long reads based de novo assembly of the rainbow trout Arlee double haploid line genome.</title>
        <authorList>
            <person name="Gao G."/>
            <person name="Palti Y."/>
        </authorList>
    </citation>
    <scope>NUCLEOTIDE SEQUENCE [LARGE SCALE GENOMIC DNA]</scope>
</reference>
<feature type="domain" description="CDCP1 third and sixth CUB" evidence="2">
    <location>
        <begin position="468"/>
        <end position="580"/>
    </location>
</feature>
<keyword evidence="6" id="KW-1185">Reference proteome</keyword>
<feature type="domain" description="CDCP1 second and fifth CUB" evidence="4">
    <location>
        <begin position="362"/>
        <end position="450"/>
    </location>
</feature>
<dbReference type="InterPro" id="IPR038811">
    <property type="entry name" value="CDCP1"/>
</dbReference>
<evidence type="ECO:0000259" key="4">
    <source>
        <dbReference type="Pfam" id="PF23668"/>
    </source>
</evidence>
<evidence type="ECO:0000259" key="2">
    <source>
        <dbReference type="Pfam" id="PF23665"/>
    </source>
</evidence>
<dbReference type="Proteomes" id="UP000694395">
    <property type="component" value="Chromosome 32"/>
</dbReference>
<organism evidence="5 6">
    <name type="scientific">Oncorhynchus mykiss</name>
    <name type="common">Rainbow trout</name>
    <name type="synonym">Salmo gairdneri</name>
    <dbReference type="NCBI Taxonomy" id="8022"/>
    <lineage>
        <taxon>Eukaryota</taxon>
        <taxon>Metazoa</taxon>
        <taxon>Chordata</taxon>
        <taxon>Craniata</taxon>
        <taxon>Vertebrata</taxon>
        <taxon>Euteleostomi</taxon>
        <taxon>Actinopterygii</taxon>
        <taxon>Neopterygii</taxon>
        <taxon>Teleostei</taxon>
        <taxon>Protacanthopterygii</taxon>
        <taxon>Salmoniformes</taxon>
        <taxon>Salmonidae</taxon>
        <taxon>Salmoninae</taxon>
        <taxon>Oncorhynchus</taxon>
    </lineage>
</organism>
<evidence type="ECO:0000259" key="3">
    <source>
        <dbReference type="Pfam" id="PF23667"/>
    </source>
</evidence>
<feature type="domain" description="CDCP1 first CUB" evidence="3">
    <location>
        <begin position="1"/>
        <end position="67"/>
    </location>
</feature>
<dbReference type="Ensembl" id="ENSOMYT00000021422.2">
    <property type="protein sequence ID" value="ENSOMYP00000019491.2"/>
    <property type="gene ID" value="ENSOMYG00000009436.2"/>
</dbReference>
<evidence type="ECO:0000313" key="6">
    <source>
        <dbReference type="Proteomes" id="UP000694395"/>
    </source>
</evidence>
<keyword evidence="1" id="KW-0472">Membrane</keyword>
<dbReference type="PANTHER" id="PTHR14477">
    <property type="entry name" value="CUB DOMAIN-CONTAINING PROTEIN 1"/>
    <property type="match status" value="1"/>
</dbReference>
<dbReference type="InterPro" id="IPR056268">
    <property type="entry name" value="CUB_CDCP1_1st"/>
</dbReference>
<feature type="transmembrane region" description="Helical" evidence="1">
    <location>
        <begin position="587"/>
        <end position="613"/>
    </location>
</feature>